<evidence type="ECO:0000313" key="4">
    <source>
        <dbReference type="Proteomes" id="UP000470404"/>
    </source>
</evidence>
<sequence length="49" mass="5354">MTLREKVESHLAGELAPGERVLVAFRASGVRKTMVAARQAPPRSRVRPA</sequence>
<proteinExistence type="predicted"/>
<dbReference type="RefSeq" id="WP_157905099.1">
    <property type="nucleotide sequence ID" value="NZ_FOWC01000006.1"/>
</dbReference>
<evidence type="ECO:0000313" key="1">
    <source>
        <dbReference type="EMBL" id="NEC59266.1"/>
    </source>
</evidence>
<evidence type="ECO:0000313" key="2">
    <source>
        <dbReference type="EMBL" id="SFP61308.1"/>
    </source>
</evidence>
<name>A0A1I5RS24_9PSEU</name>
<gene>
    <name evidence="1" type="ORF">G3I59_27680</name>
    <name evidence="2" type="ORF">SAMN05421854_10649</name>
</gene>
<dbReference type="EMBL" id="JAAGNC010000140">
    <property type="protein sequence ID" value="NEC59266.1"/>
    <property type="molecule type" value="Genomic_DNA"/>
</dbReference>
<evidence type="ECO:0000313" key="3">
    <source>
        <dbReference type="Proteomes" id="UP000199137"/>
    </source>
</evidence>
<dbReference type="EMBL" id="FOWC01000006">
    <property type="protein sequence ID" value="SFP61308.1"/>
    <property type="molecule type" value="Genomic_DNA"/>
</dbReference>
<dbReference type="STRING" id="112413.SAMN05421854_10649"/>
<protein>
    <submittedName>
        <fullName evidence="2">Uncharacterized protein</fullName>
    </submittedName>
</protein>
<organism evidence="2 3">
    <name type="scientific">Amycolatopsis rubida</name>
    <dbReference type="NCBI Taxonomy" id="112413"/>
    <lineage>
        <taxon>Bacteria</taxon>
        <taxon>Bacillati</taxon>
        <taxon>Actinomycetota</taxon>
        <taxon>Actinomycetes</taxon>
        <taxon>Pseudonocardiales</taxon>
        <taxon>Pseudonocardiaceae</taxon>
        <taxon>Amycolatopsis</taxon>
    </lineage>
</organism>
<dbReference type="Proteomes" id="UP000199137">
    <property type="component" value="Unassembled WGS sequence"/>
</dbReference>
<keyword evidence="4" id="KW-1185">Reference proteome</keyword>
<reference evidence="1 4" key="2">
    <citation type="submission" date="2020-01" db="EMBL/GenBank/DDBJ databases">
        <title>Insect and environment-associated Actinomycetes.</title>
        <authorList>
            <person name="Currrie C."/>
            <person name="Chevrette M."/>
            <person name="Carlson C."/>
            <person name="Stubbendieck R."/>
            <person name="Wendt-Pienkowski E."/>
        </authorList>
    </citation>
    <scope>NUCLEOTIDE SEQUENCE [LARGE SCALE GENOMIC DNA]</scope>
    <source>
        <strain evidence="1 4">SID8386</strain>
    </source>
</reference>
<reference evidence="2 3" key="1">
    <citation type="submission" date="2016-10" db="EMBL/GenBank/DDBJ databases">
        <authorList>
            <person name="de Groot N.N."/>
        </authorList>
    </citation>
    <scope>NUCLEOTIDE SEQUENCE [LARGE SCALE GENOMIC DNA]</scope>
    <source>
        <strain evidence="2 3">DSM 44637</strain>
    </source>
</reference>
<dbReference type="AlphaFoldDB" id="A0A1I5RS24"/>
<dbReference type="Proteomes" id="UP000470404">
    <property type="component" value="Unassembled WGS sequence"/>
</dbReference>
<accession>A0A1I5RS24</accession>